<dbReference type="CDD" id="cd01038">
    <property type="entry name" value="Endonuclease_DUF559"/>
    <property type="match status" value="1"/>
</dbReference>
<keyword evidence="2" id="KW-0540">Nuclease</keyword>
<dbReference type="InterPro" id="IPR007569">
    <property type="entry name" value="DUF559"/>
</dbReference>
<gene>
    <name evidence="2" type="ORF">NCF85_16040</name>
</gene>
<dbReference type="SUPFAM" id="SSF52980">
    <property type="entry name" value="Restriction endonuclease-like"/>
    <property type="match status" value="1"/>
</dbReference>
<proteinExistence type="predicted"/>
<reference evidence="2 3" key="1">
    <citation type="submission" date="2022-06" db="EMBL/GenBank/DDBJ databases">
        <authorList>
            <person name="Liu G."/>
        </authorList>
    </citation>
    <scope>NUCLEOTIDE SEQUENCE [LARGE SCALE GENOMIC DNA]</scope>
    <source>
        <strain evidence="2 3">E4</strain>
        <plasmid evidence="2 3">plas1</plasmid>
    </source>
</reference>
<keyword evidence="2" id="KW-0378">Hydrolase</keyword>
<evidence type="ECO:0000313" key="2">
    <source>
        <dbReference type="EMBL" id="USA62996.1"/>
    </source>
</evidence>
<organism evidence="2 3">
    <name type="scientific">Qipengyuania citrea</name>
    <dbReference type="NCBI Taxonomy" id="225971"/>
    <lineage>
        <taxon>Bacteria</taxon>
        <taxon>Pseudomonadati</taxon>
        <taxon>Pseudomonadota</taxon>
        <taxon>Alphaproteobacteria</taxon>
        <taxon>Sphingomonadales</taxon>
        <taxon>Erythrobacteraceae</taxon>
        <taxon>Qipengyuania</taxon>
    </lineage>
</organism>
<evidence type="ECO:0000259" key="1">
    <source>
        <dbReference type="Pfam" id="PF04480"/>
    </source>
</evidence>
<keyword evidence="2" id="KW-0255">Endonuclease</keyword>
<dbReference type="InterPro" id="IPR011335">
    <property type="entry name" value="Restrct_endonuc-II-like"/>
</dbReference>
<dbReference type="RefSeq" id="WP_301643156.1">
    <property type="nucleotide sequence ID" value="NZ_CP098495.1"/>
</dbReference>
<keyword evidence="2" id="KW-0614">Plasmid</keyword>
<protein>
    <submittedName>
        <fullName evidence="2">Endonuclease domain-containing protein</fullName>
    </submittedName>
</protein>
<feature type="domain" description="DUF559" evidence="1">
    <location>
        <begin position="8"/>
        <end position="112"/>
    </location>
</feature>
<dbReference type="PANTHER" id="PTHR38590">
    <property type="entry name" value="BLL0828 PROTEIN"/>
    <property type="match status" value="1"/>
</dbReference>
<dbReference type="EMBL" id="CP098495">
    <property type="protein sequence ID" value="USA62996.1"/>
    <property type="molecule type" value="Genomic_DNA"/>
</dbReference>
<dbReference type="Proteomes" id="UP001056619">
    <property type="component" value="Plasmid plas1"/>
</dbReference>
<dbReference type="Gene3D" id="3.40.960.10">
    <property type="entry name" value="VSR Endonuclease"/>
    <property type="match status" value="1"/>
</dbReference>
<dbReference type="PANTHER" id="PTHR38590:SF1">
    <property type="entry name" value="BLL0828 PROTEIN"/>
    <property type="match status" value="1"/>
</dbReference>
<evidence type="ECO:0000313" key="3">
    <source>
        <dbReference type="Proteomes" id="UP001056619"/>
    </source>
</evidence>
<sequence>MPEWTPRNTARARALRNAATPAERRLWEYLAKAQLGAKFSRQMPVGPWYADFLCRELRLVVELDGYSHDVQPGRDARRDADLRGRGYIVLHFTNEDVMEDAEAVARAIRMTIEGLRR</sequence>
<keyword evidence="3" id="KW-1185">Reference proteome</keyword>
<dbReference type="InterPro" id="IPR047216">
    <property type="entry name" value="Endonuclease_DUF559_bact"/>
</dbReference>
<dbReference type="Pfam" id="PF04480">
    <property type="entry name" value="DUF559"/>
    <property type="match status" value="1"/>
</dbReference>
<dbReference type="GO" id="GO:0004519">
    <property type="term" value="F:endonuclease activity"/>
    <property type="evidence" value="ECO:0007669"/>
    <property type="project" value="UniProtKB-KW"/>
</dbReference>
<geneLocation type="plasmid" evidence="2 3">
    <name>plas1</name>
</geneLocation>
<accession>A0ABY4UD13</accession>
<name>A0ABY4UD13_9SPHN</name>